<dbReference type="EMBL" id="AFWE01000069">
    <property type="protein sequence ID" value="EGU39392.1"/>
    <property type="molecule type" value="Genomic_DNA"/>
</dbReference>
<evidence type="ECO:0000313" key="2">
    <source>
        <dbReference type="Proteomes" id="UP000004349"/>
    </source>
</evidence>
<name>F9RKR8_9VIBR</name>
<sequence>MQTRKPANVELVEFKCDDCQRGVYRVSDNQRNAMWPHKCTYCQKEVLFPFPYPCIEFNGERFVLDKHVKRDMPKPTN</sequence>
<proteinExistence type="predicted"/>
<gene>
    <name evidence="1" type="ORF">VIS19158_03841</name>
</gene>
<organism evidence="1 2">
    <name type="scientific">Vibrio scophthalmi LMG 19158</name>
    <dbReference type="NCBI Taxonomy" id="870967"/>
    <lineage>
        <taxon>Bacteria</taxon>
        <taxon>Pseudomonadati</taxon>
        <taxon>Pseudomonadota</taxon>
        <taxon>Gammaproteobacteria</taxon>
        <taxon>Vibrionales</taxon>
        <taxon>Vibrionaceae</taxon>
        <taxon>Vibrio</taxon>
    </lineage>
</organism>
<accession>F9RKR8</accession>
<dbReference type="Proteomes" id="UP000004349">
    <property type="component" value="Unassembled WGS sequence"/>
</dbReference>
<comment type="caution">
    <text evidence="1">The sequence shown here is derived from an EMBL/GenBank/DDBJ whole genome shotgun (WGS) entry which is preliminary data.</text>
</comment>
<dbReference type="AlphaFoldDB" id="F9RKR8"/>
<reference evidence="1 2" key="1">
    <citation type="journal article" date="2012" name="Int. J. Syst. Evol. Microbiol.">
        <title>Vibrio caribbeanicus sp. nov., isolated from the marine sponge Scleritoderma cyanea.</title>
        <authorList>
            <person name="Hoffmann M."/>
            <person name="Monday S.R."/>
            <person name="Allard M.W."/>
            <person name="Strain E.A."/>
            <person name="Whittaker P."/>
            <person name="Naum M."/>
            <person name="McCarthy P.J."/>
            <person name="Lopez J.V."/>
            <person name="Fischer M."/>
            <person name="Brown E.W."/>
        </authorList>
    </citation>
    <scope>NUCLEOTIDE SEQUENCE [LARGE SCALE GENOMIC DNA]</scope>
    <source>
        <strain evidence="1 2">LMG 19158</strain>
    </source>
</reference>
<protein>
    <submittedName>
        <fullName evidence="1">Uncharacterized protein</fullName>
    </submittedName>
</protein>
<evidence type="ECO:0000313" key="1">
    <source>
        <dbReference type="EMBL" id="EGU39392.1"/>
    </source>
</evidence>